<sequence>MFKSAITRRWYSPLPRAIRHKAVRQTGYRNSVVDNSTTARDLKAFPSDTIIQSHHPIASTILNEPTIVVERQMEMMNVFLGFEQANKYVIMDALGNRIGYMQERDFGLVKAVMRQFYKLHRPFVVDVFDNWGNVLLTIKRPFSWINSHIKAILPDQISLETSSKPESILPFGSVPVPQSTSTSGEAGTLVGESVQNWHLWRRRYELFQRDNSTGESFAQFAEIDAPFLSFEFPLSDESGKIMAGVDRNWVGLGRELFTDTGVYIVRMDSTQSFQGVYPPETLSDQVLNFDQRAVLLANAVSIDFDYFSRHSRHGGGLIGFGDYGE</sequence>
<evidence type="ECO:0000256" key="1">
    <source>
        <dbReference type="ARBA" id="ARBA00005350"/>
    </source>
</evidence>
<name>A0A1G4IXJ4_9SACH</name>
<dbReference type="GO" id="GO:0017128">
    <property type="term" value="F:phospholipid scramblase activity"/>
    <property type="evidence" value="ECO:0007669"/>
    <property type="project" value="InterPro"/>
</dbReference>
<protein>
    <recommendedName>
        <fullName evidence="2">Phospholipid scramblase</fullName>
    </recommendedName>
</protein>
<dbReference type="InterPro" id="IPR005552">
    <property type="entry name" value="Scramblase"/>
</dbReference>
<accession>A0A1G4IXJ4</accession>
<evidence type="ECO:0000313" key="3">
    <source>
        <dbReference type="EMBL" id="SCU81791.1"/>
    </source>
</evidence>
<dbReference type="AlphaFoldDB" id="A0A1G4IXJ4"/>
<gene>
    <name evidence="3" type="ORF">LANO_0B04192G</name>
</gene>
<reference evidence="4" key="1">
    <citation type="submission" date="2016-03" db="EMBL/GenBank/DDBJ databases">
        <authorList>
            <person name="Devillers Hugo."/>
        </authorList>
    </citation>
    <scope>NUCLEOTIDE SEQUENCE [LARGE SCALE GENOMIC DNA]</scope>
</reference>
<dbReference type="EMBL" id="LT598450">
    <property type="protein sequence ID" value="SCU81791.1"/>
    <property type="molecule type" value="Genomic_DNA"/>
</dbReference>
<dbReference type="PANTHER" id="PTHR23248">
    <property type="entry name" value="PHOSPHOLIPID SCRAMBLASE-RELATED"/>
    <property type="match status" value="1"/>
</dbReference>
<organism evidence="3 4">
    <name type="scientific">Lachancea nothofagi CBS 11611</name>
    <dbReference type="NCBI Taxonomy" id="1266666"/>
    <lineage>
        <taxon>Eukaryota</taxon>
        <taxon>Fungi</taxon>
        <taxon>Dikarya</taxon>
        <taxon>Ascomycota</taxon>
        <taxon>Saccharomycotina</taxon>
        <taxon>Saccharomycetes</taxon>
        <taxon>Saccharomycetales</taxon>
        <taxon>Saccharomycetaceae</taxon>
        <taxon>Lachancea</taxon>
    </lineage>
</organism>
<evidence type="ECO:0000256" key="2">
    <source>
        <dbReference type="RuleBase" id="RU363116"/>
    </source>
</evidence>
<keyword evidence="4" id="KW-1185">Reference proteome</keyword>
<dbReference type="GO" id="GO:0005886">
    <property type="term" value="C:plasma membrane"/>
    <property type="evidence" value="ECO:0007669"/>
    <property type="project" value="TreeGrafter"/>
</dbReference>
<dbReference type="OrthoDB" id="191150at2759"/>
<dbReference type="PANTHER" id="PTHR23248:SF9">
    <property type="entry name" value="PHOSPHOLIPID SCRAMBLASE"/>
    <property type="match status" value="1"/>
</dbReference>
<evidence type="ECO:0000313" key="4">
    <source>
        <dbReference type="Proteomes" id="UP000189911"/>
    </source>
</evidence>
<comment type="similarity">
    <text evidence="1 2">Belongs to the phospholipid scramblase family.</text>
</comment>
<dbReference type="Proteomes" id="UP000189911">
    <property type="component" value="Chromosome B"/>
</dbReference>
<proteinExistence type="inferred from homology"/>
<dbReference type="Pfam" id="PF03803">
    <property type="entry name" value="Scramblase"/>
    <property type="match status" value="1"/>
</dbReference>